<evidence type="ECO:0000313" key="2">
    <source>
        <dbReference type="Proteomes" id="UP001151760"/>
    </source>
</evidence>
<reference evidence="1" key="1">
    <citation type="journal article" date="2022" name="Int. J. Mol. Sci.">
        <title>Draft Genome of Tanacetum Coccineum: Genomic Comparison of Closely Related Tanacetum-Family Plants.</title>
        <authorList>
            <person name="Yamashiro T."/>
            <person name="Shiraishi A."/>
            <person name="Nakayama K."/>
            <person name="Satake H."/>
        </authorList>
    </citation>
    <scope>NUCLEOTIDE SEQUENCE</scope>
</reference>
<proteinExistence type="predicted"/>
<reference evidence="1" key="2">
    <citation type="submission" date="2022-01" db="EMBL/GenBank/DDBJ databases">
        <authorList>
            <person name="Yamashiro T."/>
            <person name="Shiraishi A."/>
            <person name="Satake H."/>
            <person name="Nakayama K."/>
        </authorList>
    </citation>
    <scope>NUCLEOTIDE SEQUENCE</scope>
</reference>
<protein>
    <submittedName>
        <fullName evidence="1">Uncharacterized protein</fullName>
    </submittedName>
</protein>
<organism evidence="1 2">
    <name type="scientific">Tanacetum coccineum</name>
    <dbReference type="NCBI Taxonomy" id="301880"/>
    <lineage>
        <taxon>Eukaryota</taxon>
        <taxon>Viridiplantae</taxon>
        <taxon>Streptophyta</taxon>
        <taxon>Embryophyta</taxon>
        <taxon>Tracheophyta</taxon>
        <taxon>Spermatophyta</taxon>
        <taxon>Magnoliopsida</taxon>
        <taxon>eudicotyledons</taxon>
        <taxon>Gunneridae</taxon>
        <taxon>Pentapetalae</taxon>
        <taxon>asterids</taxon>
        <taxon>campanulids</taxon>
        <taxon>Asterales</taxon>
        <taxon>Asteraceae</taxon>
        <taxon>Asteroideae</taxon>
        <taxon>Anthemideae</taxon>
        <taxon>Anthemidinae</taxon>
        <taxon>Tanacetum</taxon>
    </lineage>
</organism>
<dbReference type="Proteomes" id="UP001151760">
    <property type="component" value="Unassembled WGS sequence"/>
</dbReference>
<comment type="caution">
    <text evidence="1">The sequence shown here is derived from an EMBL/GenBank/DDBJ whole genome shotgun (WGS) entry which is preliminary data.</text>
</comment>
<gene>
    <name evidence="1" type="ORF">Tco_0992552</name>
</gene>
<evidence type="ECO:0000313" key="1">
    <source>
        <dbReference type="EMBL" id="GJT57498.1"/>
    </source>
</evidence>
<accession>A0ABQ5F357</accession>
<name>A0ABQ5F357_9ASTR</name>
<dbReference type="EMBL" id="BQNB010016936">
    <property type="protein sequence ID" value="GJT57498.1"/>
    <property type="molecule type" value="Genomic_DNA"/>
</dbReference>
<keyword evidence="2" id="KW-1185">Reference proteome</keyword>
<sequence>MEIDRKRFLKSLIVISLGKRLCSIASLGQLFEKLRTLNPRNARIAYKLFQDVKIISDSYLSTTILRPRNRPLVYCDNDDDEDYTIAITPESPTKEPVNSLSLGDEHLDTIPATESDEFIKSSVENLVPTPIEFEDFSDDECDLPPYDEFSKNHDFTFSNPLFDNP</sequence>